<evidence type="ECO:0000313" key="1">
    <source>
        <dbReference type="EMBL" id="SUZ96797.1"/>
    </source>
</evidence>
<reference evidence="1" key="1">
    <citation type="submission" date="2018-05" db="EMBL/GenBank/DDBJ databases">
        <authorList>
            <person name="Lanie J.A."/>
            <person name="Ng W.-L."/>
            <person name="Kazmierczak K.M."/>
            <person name="Andrzejewski T.M."/>
            <person name="Davidsen T.M."/>
            <person name="Wayne K.J."/>
            <person name="Tettelin H."/>
            <person name="Glass J.I."/>
            <person name="Rusch D."/>
            <person name="Podicherti R."/>
            <person name="Tsui H.-C.T."/>
            <person name="Winkler M.E."/>
        </authorList>
    </citation>
    <scope>NUCLEOTIDE SEQUENCE</scope>
</reference>
<protein>
    <submittedName>
        <fullName evidence="1">Uncharacterized protein</fullName>
    </submittedName>
</protein>
<proteinExistence type="predicted"/>
<organism evidence="1">
    <name type="scientific">marine metagenome</name>
    <dbReference type="NCBI Taxonomy" id="408172"/>
    <lineage>
        <taxon>unclassified sequences</taxon>
        <taxon>metagenomes</taxon>
        <taxon>ecological metagenomes</taxon>
    </lineage>
</organism>
<name>A0A381S3I6_9ZZZZ</name>
<accession>A0A381S3I6</accession>
<sequence length="148" mass="16805">VARVDFRDLASSVEGDDAEWSPPRHAWRSFWHSRHRDSSEARPFFDHAGDILRRHVTLDPIAFNFSVMAAREVRADIMGVPCRVDHVPTDHFVVNREAILSKVRDPHLAAASCWCPHHVDRQAFARSGFVREPRSTSDGDCCDCQDGN</sequence>
<gene>
    <name evidence="1" type="ORF">METZ01_LOCUS49651</name>
</gene>
<feature type="non-terminal residue" evidence="1">
    <location>
        <position position="1"/>
    </location>
</feature>
<dbReference type="AlphaFoldDB" id="A0A381S3I6"/>
<dbReference type="EMBL" id="UINC01002449">
    <property type="protein sequence ID" value="SUZ96797.1"/>
    <property type="molecule type" value="Genomic_DNA"/>
</dbReference>